<dbReference type="InterPro" id="IPR025669">
    <property type="entry name" value="AAA_dom"/>
</dbReference>
<feature type="compositionally biased region" description="Basic residues" evidence="17">
    <location>
        <begin position="464"/>
        <end position="487"/>
    </location>
</feature>
<keyword evidence="13 18" id="KW-1133">Transmembrane helix</keyword>
<dbReference type="EC" id="2.7.10.2" evidence="5"/>
<keyword evidence="12" id="KW-0067">ATP-binding</keyword>
<evidence type="ECO:0000256" key="8">
    <source>
        <dbReference type="ARBA" id="ARBA00022679"/>
    </source>
</evidence>
<name>A0ABS5IJZ0_9MICO</name>
<evidence type="ECO:0000256" key="5">
    <source>
        <dbReference type="ARBA" id="ARBA00011903"/>
    </source>
</evidence>
<keyword evidence="6" id="KW-1003">Cell membrane</keyword>
<keyword evidence="14 18" id="KW-0472">Membrane</keyword>
<dbReference type="InterPro" id="IPR003856">
    <property type="entry name" value="LPS_length_determ_N"/>
</dbReference>
<feature type="domain" description="AAA" evidence="20">
    <location>
        <begin position="268"/>
        <end position="393"/>
    </location>
</feature>
<evidence type="ECO:0000256" key="15">
    <source>
        <dbReference type="ARBA" id="ARBA00023137"/>
    </source>
</evidence>
<dbReference type="RefSeq" id="WP_211541340.1">
    <property type="nucleotide sequence ID" value="NZ_CBDREF010000004.1"/>
</dbReference>
<dbReference type="NCBIfam" id="TIGR01007">
    <property type="entry name" value="eps_fam"/>
    <property type="match status" value="1"/>
</dbReference>
<evidence type="ECO:0000256" key="17">
    <source>
        <dbReference type="SAM" id="MobiDB-lite"/>
    </source>
</evidence>
<dbReference type="Gene3D" id="3.40.50.300">
    <property type="entry name" value="P-loop containing nucleotide triphosphate hydrolases"/>
    <property type="match status" value="1"/>
</dbReference>
<dbReference type="Pfam" id="PF13614">
    <property type="entry name" value="AAA_31"/>
    <property type="match status" value="1"/>
</dbReference>
<evidence type="ECO:0000256" key="7">
    <source>
        <dbReference type="ARBA" id="ARBA00022519"/>
    </source>
</evidence>
<sequence>MELRDYVRILHRNWILILVLLLLGLAGGAGYAALQQPKYVASTQLYVSVRTEGAATGDLVQGTTFARQMVTSYVDVVGTALVLEPVIEELGLDDTVAELSSRVTATTPLNTVLIDVTATDGDAQRAADIANAVAVSFQDAVQNTLEQPAVEDAVSPVRITVTEPAEVPTAPTSPNVRLLVILGGIIGLALGVAVAMLRTVLDNRIHTLHDIEALTERPVLGGIAYDPEATKRPLIVHADPRSPRAESFRSLRTNLQFLNLDAGPRIFVVSSAGPGEGKSTTTANLAIALAETGARVALVDGDLRLPRVADYMGIEGGAGLTDVLIGRMDMADALQKWGTTDLYLLPSGQVPPNPSELLGSAAMDQVLASLGEYFDYVLIDAPPLLLVTDAAVVGAKTRGVILAAASGKTRKQELSGAVRALETAGVGLLGIVVTMLPTKGPDSYGYGAYTYGATHDADGTPIHSGRHASKRGRTRKSRTAKPARVRA</sequence>
<evidence type="ECO:0000313" key="21">
    <source>
        <dbReference type="EMBL" id="MBS0023246.1"/>
    </source>
</evidence>
<evidence type="ECO:0000313" key="22">
    <source>
        <dbReference type="Proteomes" id="UP000678243"/>
    </source>
</evidence>
<dbReference type="EMBL" id="JAGTUK010000001">
    <property type="protein sequence ID" value="MBS0023246.1"/>
    <property type="molecule type" value="Genomic_DNA"/>
</dbReference>
<dbReference type="GO" id="GO:0004715">
    <property type="term" value="F:non-membrane spanning protein tyrosine kinase activity"/>
    <property type="evidence" value="ECO:0007669"/>
    <property type="project" value="UniProtKB-EC"/>
</dbReference>
<feature type="domain" description="Polysaccharide chain length determinant N-terminal" evidence="19">
    <location>
        <begin position="2"/>
        <end position="90"/>
    </location>
</feature>
<evidence type="ECO:0000256" key="16">
    <source>
        <dbReference type="ARBA" id="ARBA00051245"/>
    </source>
</evidence>
<dbReference type="Pfam" id="PF02706">
    <property type="entry name" value="Wzz"/>
    <property type="match status" value="1"/>
</dbReference>
<keyword evidence="11" id="KW-0418">Kinase</keyword>
<keyword evidence="7" id="KW-0997">Cell inner membrane</keyword>
<keyword evidence="22" id="KW-1185">Reference proteome</keyword>
<accession>A0ABS5IJZ0</accession>
<gene>
    <name evidence="21" type="ORF">KE274_03915</name>
</gene>
<reference evidence="21 22" key="1">
    <citation type="submission" date="2021-04" db="EMBL/GenBank/DDBJ databases">
        <title>Whole genome analysis of root endophytic bacterium Microbacterium paraoxydans ku-mp colonizing RP-bio226 rice variety.</title>
        <authorList>
            <person name="Ulaganathan K."/>
            <person name="Latha B."/>
        </authorList>
    </citation>
    <scope>NUCLEOTIDE SEQUENCE [LARGE SCALE GENOMIC DNA]</scope>
    <source>
        <strain evidence="22">ku-mp</strain>
    </source>
</reference>
<evidence type="ECO:0000259" key="19">
    <source>
        <dbReference type="Pfam" id="PF02706"/>
    </source>
</evidence>
<evidence type="ECO:0000256" key="4">
    <source>
        <dbReference type="ARBA" id="ARBA00008883"/>
    </source>
</evidence>
<evidence type="ECO:0000256" key="3">
    <source>
        <dbReference type="ARBA" id="ARBA00007316"/>
    </source>
</evidence>
<dbReference type="PANTHER" id="PTHR32309:SF13">
    <property type="entry name" value="FERRIC ENTEROBACTIN TRANSPORT PROTEIN FEPE"/>
    <property type="match status" value="1"/>
</dbReference>
<organism evidence="21 22">
    <name type="scientific">Microbacterium paraoxydans</name>
    <dbReference type="NCBI Taxonomy" id="199592"/>
    <lineage>
        <taxon>Bacteria</taxon>
        <taxon>Bacillati</taxon>
        <taxon>Actinomycetota</taxon>
        <taxon>Actinomycetes</taxon>
        <taxon>Micrococcales</taxon>
        <taxon>Microbacteriaceae</taxon>
        <taxon>Microbacterium</taxon>
    </lineage>
</organism>
<keyword evidence="9 18" id="KW-0812">Transmembrane</keyword>
<dbReference type="InterPro" id="IPR005702">
    <property type="entry name" value="Wzc-like_C"/>
</dbReference>
<evidence type="ECO:0000256" key="2">
    <source>
        <dbReference type="ARBA" id="ARBA00006683"/>
    </source>
</evidence>
<keyword evidence="8 21" id="KW-0808">Transferase</keyword>
<dbReference type="CDD" id="cd05387">
    <property type="entry name" value="BY-kinase"/>
    <property type="match status" value="1"/>
</dbReference>
<feature type="region of interest" description="Disordered" evidence="17">
    <location>
        <begin position="457"/>
        <end position="487"/>
    </location>
</feature>
<keyword evidence="10" id="KW-0547">Nucleotide-binding</keyword>
<feature type="transmembrane region" description="Helical" evidence="18">
    <location>
        <begin position="178"/>
        <end position="197"/>
    </location>
</feature>
<comment type="subcellular location">
    <subcellularLocation>
        <location evidence="1">Cell inner membrane</location>
        <topology evidence="1">Multi-pass membrane protein</topology>
    </subcellularLocation>
</comment>
<evidence type="ECO:0000256" key="13">
    <source>
        <dbReference type="ARBA" id="ARBA00022989"/>
    </source>
</evidence>
<comment type="similarity">
    <text evidence="3">Belongs to the CpsD/CapB family.</text>
</comment>
<dbReference type="Proteomes" id="UP000678243">
    <property type="component" value="Unassembled WGS sequence"/>
</dbReference>
<comment type="similarity">
    <text evidence="2">Belongs to the CpsC/CapA family.</text>
</comment>
<dbReference type="SUPFAM" id="SSF52540">
    <property type="entry name" value="P-loop containing nucleoside triphosphate hydrolases"/>
    <property type="match status" value="1"/>
</dbReference>
<evidence type="ECO:0000256" key="12">
    <source>
        <dbReference type="ARBA" id="ARBA00022840"/>
    </source>
</evidence>
<evidence type="ECO:0000256" key="18">
    <source>
        <dbReference type="SAM" id="Phobius"/>
    </source>
</evidence>
<proteinExistence type="inferred from homology"/>
<comment type="caution">
    <text evidence="21">The sequence shown here is derived from an EMBL/GenBank/DDBJ whole genome shotgun (WGS) entry which is preliminary data.</text>
</comment>
<evidence type="ECO:0000256" key="14">
    <source>
        <dbReference type="ARBA" id="ARBA00023136"/>
    </source>
</evidence>
<protein>
    <recommendedName>
        <fullName evidence="5">non-specific protein-tyrosine kinase</fullName>
        <ecNumber evidence="5">2.7.10.2</ecNumber>
    </recommendedName>
</protein>
<comment type="similarity">
    <text evidence="4">Belongs to the etk/wzc family.</text>
</comment>
<evidence type="ECO:0000256" key="6">
    <source>
        <dbReference type="ARBA" id="ARBA00022475"/>
    </source>
</evidence>
<keyword evidence="15" id="KW-0829">Tyrosine-protein kinase</keyword>
<comment type="catalytic activity">
    <reaction evidence="16">
        <text>L-tyrosyl-[protein] + ATP = O-phospho-L-tyrosyl-[protein] + ADP + H(+)</text>
        <dbReference type="Rhea" id="RHEA:10596"/>
        <dbReference type="Rhea" id="RHEA-COMP:10136"/>
        <dbReference type="Rhea" id="RHEA-COMP:20101"/>
        <dbReference type="ChEBI" id="CHEBI:15378"/>
        <dbReference type="ChEBI" id="CHEBI:30616"/>
        <dbReference type="ChEBI" id="CHEBI:46858"/>
        <dbReference type="ChEBI" id="CHEBI:61978"/>
        <dbReference type="ChEBI" id="CHEBI:456216"/>
        <dbReference type="EC" id="2.7.10.2"/>
    </reaction>
</comment>
<evidence type="ECO:0000256" key="1">
    <source>
        <dbReference type="ARBA" id="ARBA00004429"/>
    </source>
</evidence>
<dbReference type="InterPro" id="IPR027417">
    <property type="entry name" value="P-loop_NTPase"/>
</dbReference>
<evidence type="ECO:0000256" key="10">
    <source>
        <dbReference type="ARBA" id="ARBA00022741"/>
    </source>
</evidence>
<evidence type="ECO:0000256" key="9">
    <source>
        <dbReference type="ARBA" id="ARBA00022692"/>
    </source>
</evidence>
<dbReference type="PANTHER" id="PTHR32309">
    <property type="entry name" value="TYROSINE-PROTEIN KINASE"/>
    <property type="match status" value="1"/>
</dbReference>
<dbReference type="InterPro" id="IPR050445">
    <property type="entry name" value="Bact_polysacc_biosynth/exp"/>
</dbReference>
<evidence type="ECO:0000259" key="20">
    <source>
        <dbReference type="Pfam" id="PF13614"/>
    </source>
</evidence>
<evidence type="ECO:0000256" key="11">
    <source>
        <dbReference type="ARBA" id="ARBA00022777"/>
    </source>
</evidence>